<protein>
    <submittedName>
        <fullName evidence="2">Uncharacterized protein</fullName>
    </submittedName>
</protein>
<keyword evidence="3" id="KW-1185">Reference proteome</keyword>
<dbReference type="KEGG" id="ftj:FTUN_7283"/>
<evidence type="ECO:0000256" key="1">
    <source>
        <dbReference type="SAM" id="MobiDB-lite"/>
    </source>
</evidence>
<dbReference type="EMBL" id="CP053452">
    <property type="protein sequence ID" value="QJW99664.1"/>
    <property type="molecule type" value="Genomic_DNA"/>
</dbReference>
<feature type="region of interest" description="Disordered" evidence="1">
    <location>
        <begin position="1"/>
        <end position="31"/>
    </location>
</feature>
<sequence>MSSVPWDRGRLGRSCEEAAETAAVPGDATEVPPHFSVAPGAPGSASSPVCRAAPAWSCPRSGRPGARSGRCRPVRGRFLRVRRLARCSATPFR</sequence>
<dbReference type="Proteomes" id="UP000503447">
    <property type="component" value="Chromosome"/>
</dbReference>
<gene>
    <name evidence="2" type="ORF">FTUN_7283</name>
</gene>
<name>A0A6M5Z1H4_9BACT</name>
<accession>A0A6M5Z1H4</accession>
<evidence type="ECO:0000313" key="3">
    <source>
        <dbReference type="Proteomes" id="UP000503447"/>
    </source>
</evidence>
<feature type="compositionally biased region" description="Basic and acidic residues" evidence="1">
    <location>
        <begin position="7"/>
        <end position="16"/>
    </location>
</feature>
<evidence type="ECO:0000313" key="2">
    <source>
        <dbReference type="EMBL" id="QJW99664.1"/>
    </source>
</evidence>
<proteinExistence type="predicted"/>
<dbReference type="AlphaFoldDB" id="A0A6M5Z1H4"/>
<organism evidence="2 3">
    <name type="scientific">Frigoriglobus tundricola</name>
    <dbReference type="NCBI Taxonomy" id="2774151"/>
    <lineage>
        <taxon>Bacteria</taxon>
        <taxon>Pseudomonadati</taxon>
        <taxon>Planctomycetota</taxon>
        <taxon>Planctomycetia</taxon>
        <taxon>Gemmatales</taxon>
        <taxon>Gemmataceae</taxon>
        <taxon>Frigoriglobus</taxon>
    </lineage>
</organism>
<reference evidence="3" key="1">
    <citation type="submission" date="2020-05" db="EMBL/GenBank/DDBJ databases">
        <title>Frigoriglobus tundricola gen. nov., sp. nov., a psychrotolerant cellulolytic planctomycete of the family Gemmataceae with two divergent copies of 16S rRNA gene.</title>
        <authorList>
            <person name="Kulichevskaya I.S."/>
            <person name="Ivanova A.A."/>
            <person name="Naumoff D.G."/>
            <person name="Beletsky A.V."/>
            <person name="Rijpstra W.I.C."/>
            <person name="Sinninghe Damste J.S."/>
            <person name="Mardanov A.V."/>
            <person name="Ravin N.V."/>
            <person name="Dedysh S.N."/>
        </authorList>
    </citation>
    <scope>NUCLEOTIDE SEQUENCE [LARGE SCALE GENOMIC DNA]</scope>
    <source>
        <strain evidence="3">PL17</strain>
    </source>
</reference>